<dbReference type="Pfam" id="PF01344">
    <property type="entry name" value="Kelch_1"/>
    <property type="match status" value="5"/>
</dbReference>
<keyword evidence="2" id="KW-0677">Repeat</keyword>
<sequence length="597" mass="66325">EVPMSGGVEVLGSPATTPPGGEPLTHFFHQSPEHCSISFAAINKMRQNTQLCDVVLRIGVDSIPAHRVVLASVSPYFYAMFNDDMVEKLQEEVTLHDVDSAALQQLVEYSYTGEILITEDNVQVLLPASSLLQISSVREACCKFLMRQLHPSNCLGIRSFADAHACKELHRRSHRFALQNFQEVMGTEEFLLLPFSEVQELISNSQLNISCEEKVFTAVMNWVKHDLASREQHVAQLMRHVRLPLMARDFLMSYVDSETLVRDNAECKELLLEAMKYHLLPEQRSALATERTVERRPEGLRPYLFAVGGGSLFAIHSECECYNPRTDRWVPIAPMVYRRSRSGVTSLGKLLYVVGGYDGASDLASAESYNPQTNKWNAITPMGTKRSCLGICSHDGLLYVCGGYDGASCLSSMERYDPLTGVWSSCPAMTTRRRYCRIAVVENCIYALGGFDSTNYQASVERFDPRIGRWSPVPSMSSRRSSCGVAPLDGALYCIGGNDGTMCMSSGERFNVRRNAWEPISAMHSRRSTHEVVEIEGALYALGGNDGSSSLNSVERYDPKLNKWTLVTSMLTRRSSVGAAVLECLNLEKGIQAAKNT</sequence>
<proteinExistence type="predicted"/>
<feature type="non-terminal residue" evidence="5">
    <location>
        <position position="597"/>
    </location>
</feature>
<dbReference type="EMBL" id="JASPKZ010003835">
    <property type="protein sequence ID" value="KAJ9592468.1"/>
    <property type="molecule type" value="Genomic_DNA"/>
</dbReference>
<dbReference type="AlphaFoldDB" id="A0AAD8EJF3"/>
<dbReference type="Gene3D" id="3.30.710.10">
    <property type="entry name" value="Potassium Channel Kv1.1, Chain A"/>
    <property type="match status" value="1"/>
</dbReference>
<protein>
    <recommendedName>
        <fullName evidence="4">BTB domain-containing protein</fullName>
    </recommendedName>
</protein>
<dbReference type="Pfam" id="PF07707">
    <property type="entry name" value="BACK"/>
    <property type="match status" value="1"/>
</dbReference>
<dbReference type="PANTHER" id="PTHR24412">
    <property type="entry name" value="KELCH PROTEIN"/>
    <property type="match status" value="1"/>
</dbReference>
<keyword evidence="3" id="KW-0009">Actin-binding</keyword>
<reference evidence="5" key="2">
    <citation type="submission" date="2023-05" db="EMBL/GenBank/DDBJ databases">
        <authorList>
            <person name="Fouks B."/>
        </authorList>
    </citation>
    <scope>NUCLEOTIDE SEQUENCE</scope>
    <source>
        <strain evidence="5">Stay&amp;Tobe</strain>
        <tissue evidence="5">Testes</tissue>
    </source>
</reference>
<evidence type="ECO:0000256" key="3">
    <source>
        <dbReference type="ARBA" id="ARBA00023203"/>
    </source>
</evidence>
<evidence type="ECO:0000256" key="1">
    <source>
        <dbReference type="ARBA" id="ARBA00022441"/>
    </source>
</evidence>
<dbReference type="InterPro" id="IPR011333">
    <property type="entry name" value="SKP1/BTB/POZ_sf"/>
</dbReference>
<dbReference type="InterPro" id="IPR000210">
    <property type="entry name" value="BTB/POZ_dom"/>
</dbReference>
<reference evidence="5" key="1">
    <citation type="journal article" date="2023" name="IScience">
        <title>Live-bearing cockroach genome reveals convergent evolutionary mechanisms linked to viviparity in insects and beyond.</title>
        <authorList>
            <person name="Fouks B."/>
            <person name="Harrison M.C."/>
            <person name="Mikhailova A.A."/>
            <person name="Marchal E."/>
            <person name="English S."/>
            <person name="Carruthers M."/>
            <person name="Jennings E.C."/>
            <person name="Chiamaka E.L."/>
            <person name="Frigard R.A."/>
            <person name="Pippel M."/>
            <person name="Attardo G.M."/>
            <person name="Benoit J.B."/>
            <person name="Bornberg-Bauer E."/>
            <person name="Tobe S.S."/>
        </authorList>
    </citation>
    <scope>NUCLEOTIDE SEQUENCE</scope>
    <source>
        <strain evidence="5">Stay&amp;Tobe</strain>
    </source>
</reference>
<accession>A0AAD8EJF3</accession>
<evidence type="ECO:0000313" key="6">
    <source>
        <dbReference type="Proteomes" id="UP001233999"/>
    </source>
</evidence>
<feature type="domain" description="BTB" evidence="4">
    <location>
        <begin position="52"/>
        <end position="119"/>
    </location>
</feature>
<dbReference type="InterPro" id="IPR006652">
    <property type="entry name" value="Kelch_1"/>
</dbReference>
<dbReference type="InterPro" id="IPR015915">
    <property type="entry name" value="Kelch-typ_b-propeller"/>
</dbReference>
<evidence type="ECO:0000256" key="2">
    <source>
        <dbReference type="ARBA" id="ARBA00022737"/>
    </source>
</evidence>
<dbReference type="SMART" id="SM00875">
    <property type="entry name" value="BACK"/>
    <property type="match status" value="1"/>
</dbReference>
<dbReference type="PROSITE" id="PS50097">
    <property type="entry name" value="BTB"/>
    <property type="match status" value="1"/>
</dbReference>
<dbReference type="SMART" id="SM00612">
    <property type="entry name" value="Kelch"/>
    <property type="match status" value="6"/>
</dbReference>
<gene>
    <name evidence="5" type="ORF">L9F63_015884</name>
</gene>
<dbReference type="SMART" id="SM00225">
    <property type="entry name" value="BTB"/>
    <property type="match status" value="1"/>
</dbReference>
<dbReference type="Gene3D" id="1.25.40.420">
    <property type="match status" value="1"/>
</dbReference>
<organism evidence="5 6">
    <name type="scientific">Diploptera punctata</name>
    <name type="common">Pacific beetle cockroach</name>
    <dbReference type="NCBI Taxonomy" id="6984"/>
    <lineage>
        <taxon>Eukaryota</taxon>
        <taxon>Metazoa</taxon>
        <taxon>Ecdysozoa</taxon>
        <taxon>Arthropoda</taxon>
        <taxon>Hexapoda</taxon>
        <taxon>Insecta</taxon>
        <taxon>Pterygota</taxon>
        <taxon>Neoptera</taxon>
        <taxon>Polyneoptera</taxon>
        <taxon>Dictyoptera</taxon>
        <taxon>Blattodea</taxon>
        <taxon>Blaberoidea</taxon>
        <taxon>Blaberidae</taxon>
        <taxon>Diplopterinae</taxon>
        <taxon>Diploptera</taxon>
    </lineage>
</organism>
<dbReference type="GO" id="GO:0003779">
    <property type="term" value="F:actin binding"/>
    <property type="evidence" value="ECO:0007669"/>
    <property type="project" value="UniProtKB-KW"/>
</dbReference>
<dbReference type="FunFam" id="1.25.40.420:FF:000001">
    <property type="entry name" value="Kelch-like family member 12"/>
    <property type="match status" value="1"/>
</dbReference>
<dbReference type="Pfam" id="PF00651">
    <property type="entry name" value="BTB"/>
    <property type="match status" value="1"/>
</dbReference>
<dbReference type="SUPFAM" id="SSF117281">
    <property type="entry name" value="Kelch motif"/>
    <property type="match status" value="1"/>
</dbReference>
<evidence type="ECO:0000259" key="4">
    <source>
        <dbReference type="PROSITE" id="PS50097"/>
    </source>
</evidence>
<dbReference type="SUPFAM" id="SSF54695">
    <property type="entry name" value="POZ domain"/>
    <property type="match status" value="1"/>
</dbReference>
<keyword evidence="6" id="KW-1185">Reference proteome</keyword>
<dbReference type="PRINTS" id="PR00501">
    <property type="entry name" value="KELCHREPEAT"/>
</dbReference>
<dbReference type="PANTHER" id="PTHR24412:SF475">
    <property type="entry name" value="KELCH-LIKE PROTEIN 17"/>
    <property type="match status" value="1"/>
</dbReference>
<comment type="caution">
    <text evidence="5">The sequence shown here is derived from an EMBL/GenBank/DDBJ whole genome shotgun (WGS) entry which is preliminary data.</text>
</comment>
<dbReference type="InterPro" id="IPR011705">
    <property type="entry name" value="BACK"/>
</dbReference>
<name>A0AAD8EJF3_DIPPU</name>
<dbReference type="FunFam" id="3.30.710.10:FF:000001">
    <property type="entry name" value="Kelch-like family member 20"/>
    <property type="match status" value="1"/>
</dbReference>
<keyword evidence="1" id="KW-0880">Kelch repeat</keyword>
<dbReference type="Gene3D" id="2.120.10.80">
    <property type="entry name" value="Kelch-type beta propeller"/>
    <property type="match status" value="2"/>
</dbReference>
<dbReference type="Proteomes" id="UP001233999">
    <property type="component" value="Unassembled WGS sequence"/>
</dbReference>
<evidence type="ECO:0000313" key="5">
    <source>
        <dbReference type="EMBL" id="KAJ9592468.1"/>
    </source>
</evidence>